<dbReference type="PANTHER" id="PTHR24096:SF422">
    <property type="entry name" value="BCDNA.GH02901"/>
    <property type="match status" value="1"/>
</dbReference>
<dbReference type="RefSeq" id="WP_105418995.1">
    <property type="nucleotide sequence ID" value="NZ_PUIO01000037.1"/>
</dbReference>
<accession>A0A2S8J257</accession>
<dbReference type="FunFam" id="3.30.300.30:FF:000007">
    <property type="entry name" value="4-coumarate--CoA ligase 2"/>
    <property type="match status" value="1"/>
</dbReference>
<reference evidence="4" key="1">
    <citation type="submission" date="2018-02" db="EMBL/GenBank/DDBJ databases">
        <title>Draft genome sequencing of Rhodococcus opacus KU647198.</title>
        <authorList>
            <person name="Zheng B.-X."/>
        </authorList>
    </citation>
    <scope>NUCLEOTIDE SEQUENCE [LARGE SCALE GENOMIC DNA]</scope>
    <source>
        <strain evidence="4">04-OD7</strain>
    </source>
</reference>
<name>A0A2S8J257_RHOOP</name>
<dbReference type="Proteomes" id="UP000239290">
    <property type="component" value="Unassembled WGS sequence"/>
</dbReference>
<evidence type="ECO:0000259" key="2">
    <source>
        <dbReference type="Pfam" id="PF13193"/>
    </source>
</evidence>
<dbReference type="SUPFAM" id="SSF56801">
    <property type="entry name" value="Acetyl-CoA synthetase-like"/>
    <property type="match status" value="1"/>
</dbReference>
<evidence type="ECO:0000259" key="1">
    <source>
        <dbReference type="Pfam" id="PF00501"/>
    </source>
</evidence>
<dbReference type="InterPro" id="IPR042099">
    <property type="entry name" value="ANL_N_sf"/>
</dbReference>
<dbReference type="PANTHER" id="PTHR24096">
    <property type="entry name" value="LONG-CHAIN-FATTY-ACID--COA LIGASE"/>
    <property type="match status" value="1"/>
</dbReference>
<dbReference type="EMBL" id="PUIO01000037">
    <property type="protein sequence ID" value="PQP21144.1"/>
    <property type="molecule type" value="Genomic_DNA"/>
</dbReference>
<proteinExistence type="predicted"/>
<protein>
    <submittedName>
        <fullName evidence="3">Uncharacterized protein</fullName>
    </submittedName>
</protein>
<dbReference type="InterPro" id="IPR045851">
    <property type="entry name" value="AMP-bd_C_sf"/>
</dbReference>
<dbReference type="Gene3D" id="3.30.300.30">
    <property type="match status" value="1"/>
</dbReference>
<dbReference type="InterPro" id="IPR000873">
    <property type="entry name" value="AMP-dep_synth/lig_dom"/>
</dbReference>
<gene>
    <name evidence="3" type="ORF">C5613_26630</name>
</gene>
<evidence type="ECO:0000313" key="4">
    <source>
        <dbReference type="Proteomes" id="UP000239290"/>
    </source>
</evidence>
<sequence length="484" mass="52968">MLIYDSPVAGAKRAAKDFAYNIQGDLDDSVGGIAWWRDFPLSAQTRAVLSHYTISVARGVEANLDEAAFHCFRYQERIQVENNFVTSRYRQANGQLPDLRSGRKIDRRRQTEIRAHQGAFFRSIGSVLDTLTGVVIAVGALELDLLRADFGMLRTSDPSASYPRLSGDAGRILRKALADEGTDQAHAQESLLRSVRAAVTAAGPPGWAQWTLDTRNNFVHRPRWMSVVMHDQPTRTSPINWIRPLPRTPAGAAPLDEELGKVVASRLDCRVLQGYGMSELSPVSHYIAHEEAEVPLSSVGRPVANTENKLVDPATGDEIIIPNVGVSAPGELWIKGPNVMVGYLGNETATSETLDADGFLHTGDIATVDESGAVYIVDRLKELIKYKGYQVPPAELEALLLSHPQIADAAVIGVTNGDGEELPKAYVVRQPSASLSEDEVIAFVAERVSPHKKVRLVEFINLVPKSATGKILRKDLRALERTTE</sequence>
<dbReference type="InterPro" id="IPR025110">
    <property type="entry name" value="AMP-bd_C"/>
</dbReference>
<comment type="caution">
    <text evidence="3">The sequence shown here is derived from an EMBL/GenBank/DDBJ whole genome shotgun (WGS) entry which is preliminary data.</text>
</comment>
<dbReference type="Pfam" id="PF00501">
    <property type="entry name" value="AMP-binding"/>
    <property type="match status" value="1"/>
</dbReference>
<feature type="domain" description="AMP-dependent synthetase/ligase" evidence="1">
    <location>
        <begin position="248"/>
        <end position="344"/>
    </location>
</feature>
<dbReference type="AlphaFoldDB" id="A0A2S8J257"/>
<dbReference type="Gene3D" id="3.40.50.12780">
    <property type="entry name" value="N-terminal domain of ligase-like"/>
    <property type="match status" value="1"/>
</dbReference>
<organism evidence="3 4">
    <name type="scientific">Rhodococcus opacus</name>
    <name type="common">Nocardia opaca</name>
    <dbReference type="NCBI Taxonomy" id="37919"/>
    <lineage>
        <taxon>Bacteria</taxon>
        <taxon>Bacillati</taxon>
        <taxon>Actinomycetota</taxon>
        <taxon>Actinomycetes</taxon>
        <taxon>Mycobacteriales</taxon>
        <taxon>Nocardiaceae</taxon>
        <taxon>Rhodococcus</taxon>
    </lineage>
</organism>
<dbReference type="Pfam" id="PF13193">
    <property type="entry name" value="AMP-binding_C"/>
    <property type="match status" value="1"/>
</dbReference>
<dbReference type="GO" id="GO:0016405">
    <property type="term" value="F:CoA-ligase activity"/>
    <property type="evidence" value="ECO:0007669"/>
    <property type="project" value="TreeGrafter"/>
</dbReference>
<feature type="domain" description="AMP-binding enzyme C-terminal" evidence="2">
    <location>
        <begin position="395"/>
        <end position="470"/>
    </location>
</feature>
<evidence type="ECO:0000313" key="3">
    <source>
        <dbReference type="EMBL" id="PQP21144.1"/>
    </source>
</evidence>